<dbReference type="AlphaFoldDB" id="A0A1G9X941"/>
<dbReference type="Proteomes" id="UP000199451">
    <property type="component" value="Unassembled WGS sequence"/>
</dbReference>
<evidence type="ECO:0000313" key="2">
    <source>
        <dbReference type="Proteomes" id="UP000199451"/>
    </source>
</evidence>
<accession>A0A1G9X941</accession>
<dbReference type="STRING" id="660521.SAMN04487949_2884"/>
<organism evidence="1 2">
    <name type="scientific">Halogranum gelatinilyticum</name>
    <dbReference type="NCBI Taxonomy" id="660521"/>
    <lineage>
        <taxon>Archaea</taxon>
        <taxon>Methanobacteriati</taxon>
        <taxon>Methanobacteriota</taxon>
        <taxon>Stenosarchaea group</taxon>
        <taxon>Halobacteria</taxon>
        <taxon>Halobacteriales</taxon>
        <taxon>Haloferacaceae</taxon>
    </lineage>
</organism>
<evidence type="ECO:0000313" key="1">
    <source>
        <dbReference type="EMBL" id="SDM93041.1"/>
    </source>
</evidence>
<evidence type="ECO:0008006" key="3">
    <source>
        <dbReference type="Google" id="ProtNLM"/>
    </source>
</evidence>
<gene>
    <name evidence="1" type="ORF">SAMN04487949_2884</name>
</gene>
<dbReference type="Gene3D" id="3.40.720.10">
    <property type="entry name" value="Alkaline Phosphatase, subunit A"/>
    <property type="match status" value="1"/>
</dbReference>
<protein>
    <recommendedName>
        <fullName evidence="3">Sulfatase</fullName>
    </recommendedName>
</protein>
<dbReference type="SUPFAM" id="SSF53649">
    <property type="entry name" value="Alkaline phosphatase-like"/>
    <property type="match status" value="1"/>
</dbReference>
<sequence>MLGINKRRIHRIFEDPKLVPQQLNKLYYRYTNEGYNSEGEDFISQDWDNLLILDACRFDSFKELNSIEGDLQAKKSRASSTVGFLDSNISNRELHDTVYVSANPQLEWKSELFSPDFHDVIHVWKEDGWDSSKRTVLPSTVNEFAVKANEKYPNKRLIIHYLQPHCPFIGKKGDSYTDGGGIDFWPKVRAGKIDTPVDVLFDAYHENLEVVLESVEKLTDMIGGKTVVTSDHGQLIGERSFPIPFRDFGHPQETFVSELVNVPWLEIDGDRRAIKSESPQGYDKNIEDDVIKERLENLGYRA</sequence>
<keyword evidence="2" id="KW-1185">Reference proteome</keyword>
<reference evidence="2" key="1">
    <citation type="submission" date="2016-10" db="EMBL/GenBank/DDBJ databases">
        <authorList>
            <person name="Varghese N."/>
            <person name="Submissions S."/>
        </authorList>
    </citation>
    <scope>NUCLEOTIDE SEQUENCE [LARGE SCALE GENOMIC DNA]</scope>
    <source>
        <strain evidence="2">CGMCC 1.10119</strain>
    </source>
</reference>
<dbReference type="InterPro" id="IPR017850">
    <property type="entry name" value="Alkaline_phosphatase_core_sf"/>
</dbReference>
<name>A0A1G9X941_9EURY</name>
<dbReference type="EMBL" id="FNHL01000004">
    <property type="protein sequence ID" value="SDM93041.1"/>
    <property type="molecule type" value="Genomic_DNA"/>
</dbReference>
<proteinExistence type="predicted"/>